<evidence type="ECO:0000259" key="2">
    <source>
        <dbReference type="PROSITE" id="PS50921"/>
    </source>
</evidence>
<feature type="region of interest" description="Disordered" evidence="1">
    <location>
        <begin position="1"/>
        <end position="25"/>
    </location>
</feature>
<dbReference type="InterPro" id="IPR005561">
    <property type="entry name" value="ANTAR"/>
</dbReference>
<dbReference type="RefSeq" id="WP_378529267.1">
    <property type="nucleotide sequence ID" value="NZ_JBHSBH010000002.1"/>
</dbReference>
<proteinExistence type="predicted"/>
<feature type="domain" description="ANTAR" evidence="2">
    <location>
        <begin position="35"/>
        <end position="96"/>
    </location>
</feature>
<accession>A0ABV8FHK2</accession>
<sequence>MQLIDQAPEEPVRPDTAPIRGPRQCDREIELEQENLRLRRQITTLNAALESRADIDRAVGMIMAGARCDAAEAWTRLVAVSNDTNLKVRDICRALTDAGGGDGARPARDLADALRRLGRAPGGALGPG</sequence>
<dbReference type="EMBL" id="JBHSBH010000002">
    <property type="protein sequence ID" value="MFC3994391.1"/>
    <property type="molecule type" value="Genomic_DNA"/>
</dbReference>
<dbReference type="InterPro" id="IPR036388">
    <property type="entry name" value="WH-like_DNA-bd_sf"/>
</dbReference>
<dbReference type="Pfam" id="PF03861">
    <property type="entry name" value="ANTAR"/>
    <property type="match status" value="1"/>
</dbReference>
<organism evidence="3 4">
    <name type="scientific">Nocardiopsis sediminis</name>
    <dbReference type="NCBI Taxonomy" id="1778267"/>
    <lineage>
        <taxon>Bacteria</taxon>
        <taxon>Bacillati</taxon>
        <taxon>Actinomycetota</taxon>
        <taxon>Actinomycetes</taxon>
        <taxon>Streptosporangiales</taxon>
        <taxon>Nocardiopsidaceae</taxon>
        <taxon>Nocardiopsis</taxon>
    </lineage>
</organism>
<gene>
    <name evidence="3" type="ORF">ACFOVU_00575</name>
</gene>
<comment type="caution">
    <text evidence="3">The sequence shown here is derived from an EMBL/GenBank/DDBJ whole genome shotgun (WGS) entry which is preliminary data.</text>
</comment>
<dbReference type="InterPro" id="IPR011006">
    <property type="entry name" value="CheY-like_superfamily"/>
</dbReference>
<dbReference type="SUPFAM" id="SSF52172">
    <property type="entry name" value="CheY-like"/>
    <property type="match status" value="1"/>
</dbReference>
<evidence type="ECO:0000313" key="4">
    <source>
        <dbReference type="Proteomes" id="UP001595847"/>
    </source>
</evidence>
<evidence type="ECO:0000256" key="1">
    <source>
        <dbReference type="SAM" id="MobiDB-lite"/>
    </source>
</evidence>
<dbReference type="PROSITE" id="PS50921">
    <property type="entry name" value="ANTAR"/>
    <property type="match status" value="1"/>
</dbReference>
<evidence type="ECO:0000313" key="3">
    <source>
        <dbReference type="EMBL" id="MFC3994391.1"/>
    </source>
</evidence>
<dbReference type="Gene3D" id="1.10.10.10">
    <property type="entry name" value="Winged helix-like DNA-binding domain superfamily/Winged helix DNA-binding domain"/>
    <property type="match status" value="1"/>
</dbReference>
<protein>
    <submittedName>
        <fullName evidence="3">ANTAR domain-containing protein</fullName>
    </submittedName>
</protein>
<reference evidence="4" key="1">
    <citation type="journal article" date="2019" name="Int. J. Syst. Evol. Microbiol.">
        <title>The Global Catalogue of Microorganisms (GCM) 10K type strain sequencing project: providing services to taxonomists for standard genome sequencing and annotation.</title>
        <authorList>
            <consortium name="The Broad Institute Genomics Platform"/>
            <consortium name="The Broad Institute Genome Sequencing Center for Infectious Disease"/>
            <person name="Wu L."/>
            <person name="Ma J."/>
        </authorList>
    </citation>
    <scope>NUCLEOTIDE SEQUENCE [LARGE SCALE GENOMIC DNA]</scope>
    <source>
        <strain evidence="4">TBRC 1826</strain>
    </source>
</reference>
<dbReference type="Proteomes" id="UP001595847">
    <property type="component" value="Unassembled WGS sequence"/>
</dbReference>
<dbReference type="SMART" id="SM01012">
    <property type="entry name" value="ANTAR"/>
    <property type="match status" value="1"/>
</dbReference>
<keyword evidence="4" id="KW-1185">Reference proteome</keyword>
<name>A0ABV8FHK2_9ACTN</name>